<keyword evidence="1" id="KW-0812">Transmembrane</keyword>
<keyword evidence="1" id="KW-1133">Transmembrane helix</keyword>
<keyword evidence="4" id="KW-1185">Reference proteome</keyword>
<evidence type="ECO:0000259" key="2">
    <source>
        <dbReference type="Pfam" id="PF07589"/>
    </source>
</evidence>
<reference evidence="3" key="2">
    <citation type="submission" date="2006-05" db="EMBL/GenBank/DDBJ databases">
        <title>Sequencing of the draft genome and assembly of Desulfuromonas acetoxidans DSM 684.</title>
        <authorList>
            <consortium name="US DOE Joint Genome Institute (JGI-PGF)"/>
            <person name="Copeland A."/>
            <person name="Lucas S."/>
            <person name="Lapidus A."/>
            <person name="Barry K."/>
            <person name="Detter J.C."/>
            <person name="Glavina del Rio T."/>
            <person name="Hammon N."/>
            <person name="Israni S."/>
            <person name="Dalin E."/>
            <person name="Tice H."/>
            <person name="Bruce D."/>
            <person name="Pitluck S."/>
            <person name="Richardson P."/>
        </authorList>
    </citation>
    <scope>NUCLEOTIDE SEQUENCE [LARGE SCALE GENOMIC DNA]</scope>
    <source>
        <strain evidence="3">DSM 684</strain>
    </source>
</reference>
<sequence length="166" mass="18463">MFLHTIFFCAVQEIAMKKTLFLLFIFTTCFIYPACATPVYFDINAGGWGYETSWSITGPSFNAGGTNLTSHYTYSYNWDLDPGDYTLYMTDSYGDGLDNGGSLHLIVDSVSLLDFDYPSSVFGSSYRYLFDIPESRISAVPEPATVLLLGCGLAGLAYYSRKRKKA</sequence>
<dbReference type="AlphaFoldDB" id="Q1JZZ4"/>
<organism evidence="3 4">
    <name type="scientific">Desulfuromonas acetoxidans (strain DSM 684 / 11070)</name>
    <dbReference type="NCBI Taxonomy" id="281689"/>
    <lineage>
        <taxon>Bacteria</taxon>
        <taxon>Pseudomonadati</taxon>
        <taxon>Thermodesulfobacteriota</taxon>
        <taxon>Desulfuromonadia</taxon>
        <taxon>Desulfuromonadales</taxon>
        <taxon>Desulfuromonadaceae</taxon>
        <taxon>Desulfuromonas</taxon>
    </lineage>
</organism>
<dbReference type="NCBIfam" id="TIGR02595">
    <property type="entry name" value="PEP_CTERM"/>
    <property type="match status" value="1"/>
</dbReference>
<dbReference type="InterPro" id="IPR013424">
    <property type="entry name" value="Ice-binding_C"/>
</dbReference>
<feature type="transmembrane region" description="Helical" evidence="1">
    <location>
        <begin position="143"/>
        <end position="160"/>
    </location>
</feature>
<evidence type="ECO:0000256" key="1">
    <source>
        <dbReference type="SAM" id="Phobius"/>
    </source>
</evidence>
<name>Q1JZZ4_DESA6</name>
<proteinExistence type="predicted"/>
<evidence type="ECO:0000313" key="4">
    <source>
        <dbReference type="Proteomes" id="UP000005695"/>
    </source>
</evidence>
<dbReference type="Pfam" id="PF07589">
    <property type="entry name" value="PEP-CTERM"/>
    <property type="match status" value="1"/>
</dbReference>
<keyword evidence="1" id="KW-0472">Membrane</keyword>
<feature type="domain" description="Ice-binding protein C-terminal" evidence="2">
    <location>
        <begin position="139"/>
        <end position="162"/>
    </location>
</feature>
<reference evidence="3" key="1">
    <citation type="submission" date="2006-05" db="EMBL/GenBank/DDBJ databases">
        <title>Annotation of the draft genome assembly of Desulfuromonas acetoxidans DSM 684.</title>
        <authorList>
            <consortium name="US DOE Joint Genome Institute (JGI-ORNL)"/>
            <person name="Larimer F."/>
            <person name="Land M."/>
            <person name="Hauser L."/>
        </authorList>
    </citation>
    <scope>NUCLEOTIDE SEQUENCE [LARGE SCALE GENOMIC DNA]</scope>
    <source>
        <strain evidence="3">DSM 684</strain>
    </source>
</reference>
<dbReference type="OrthoDB" id="820612at2"/>
<accession>Q1JZZ4</accession>
<protein>
    <recommendedName>
        <fullName evidence="2">Ice-binding protein C-terminal domain-containing protein</fullName>
    </recommendedName>
</protein>
<gene>
    <name evidence="3" type="ORF">Dace_2448</name>
</gene>
<dbReference type="Proteomes" id="UP000005695">
    <property type="component" value="Unassembled WGS sequence"/>
</dbReference>
<evidence type="ECO:0000313" key="3">
    <source>
        <dbReference type="EMBL" id="EAT15748.1"/>
    </source>
</evidence>
<feature type="transmembrane region" description="Helical" evidence="1">
    <location>
        <begin position="20"/>
        <end position="41"/>
    </location>
</feature>
<comment type="caution">
    <text evidence="3">The sequence shown here is derived from an EMBL/GenBank/DDBJ whole genome shotgun (WGS) entry which is preliminary data.</text>
</comment>
<dbReference type="EMBL" id="AAEW02000008">
    <property type="protein sequence ID" value="EAT15748.1"/>
    <property type="molecule type" value="Genomic_DNA"/>
</dbReference>